<feature type="binding site" evidence="10">
    <location>
        <position position="288"/>
    </location>
    <ligand>
        <name>UDP-N-acetyl-alpha-D-glucosamine</name>
        <dbReference type="ChEBI" id="CHEBI:57705"/>
    </ligand>
</feature>
<dbReference type="PANTHER" id="PTHR21015:SF22">
    <property type="entry name" value="GLYCOSYLTRANSFERASE"/>
    <property type="match status" value="1"/>
</dbReference>
<dbReference type="InterPro" id="IPR006009">
    <property type="entry name" value="GlcNAc_MurG"/>
</dbReference>
<dbReference type="SUPFAM" id="SSF53756">
    <property type="entry name" value="UDP-Glycosyltransferase/glycogen phosphorylase"/>
    <property type="match status" value="1"/>
</dbReference>
<dbReference type="RefSeq" id="WP_104475568.1">
    <property type="nucleotide sequence ID" value="NZ_MPZN01000031.1"/>
</dbReference>
<dbReference type="PANTHER" id="PTHR21015">
    <property type="entry name" value="UDP-N-ACETYLGLUCOSAMINE--N-ACETYLMURAMYL-(PENTAPEPTIDE) PYROPHOSPHORYL-UNDECAPRENOL N-ACETYLGLUCOSAMINE TRANSFERASE 1"/>
    <property type="match status" value="1"/>
</dbReference>
<keyword evidence="9 10" id="KW-0961">Cell wall biogenesis/degradation</keyword>
<feature type="binding site" evidence="10">
    <location>
        <position position="162"/>
    </location>
    <ligand>
        <name>UDP-N-acetyl-alpha-D-glucosamine</name>
        <dbReference type="ChEBI" id="CHEBI:57705"/>
    </ligand>
</feature>
<comment type="function">
    <text evidence="10">Cell wall formation. Catalyzes the transfer of a GlcNAc subunit on undecaprenyl-pyrophosphoryl-MurNAc-pentapeptide (lipid intermediate I) to form undecaprenyl-pyrophosphoryl-MurNAc-(pentapeptide)GlcNAc (lipid intermediate II).</text>
</comment>
<keyword evidence="3 10" id="KW-0328">Glycosyltransferase</keyword>
<dbReference type="HAMAP" id="MF_00033">
    <property type="entry name" value="MurG"/>
    <property type="match status" value="1"/>
</dbReference>
<evidence type="ECO:0000259" key="12">
    <source>
        <dbReference type="Pfam" id="PF04101"/>
    </source>
</evidence>
<comment type="caution">
    <text evidence="10">Lacks conserved residue(s) required for the propagation of feature annotation.</text>
</comment>
<evidence type="ECO:0000256" key="7">
    <source>
        <dbReference type="ARBA" id="ARBA00023136"/>
    </source>
</evidence>
<dbReference type="EC" id="2.4.1.227" evidence="10"/>
<sequence>MTRYLLAGGGTAGHVNPLLAVADTIRASEPDAEILVLGTAEGLEARLVPARGYELVVIPKLPFPRRPSMQALRFPQRLRQTVRRVQALIAERGIDVVVGFGGYVSTPAYLAAGRAGIPFAIHEANAKPGLANKLGARSTRFVGVAFPDTPIRHARFVGMPLRPEIEHLDRAARRSEALAFFGLDADRPVLLVTGGSLGARRINATVHESAAAITAAGWQILHITGDKAEIENPGIDGYTLLAYCDRMDLALAAADFAVSRAGSATVSELAALGLPAVFVPYPVGNGEQRFNAAADVAAGGALLVDDGEFLPGWVEATLLPVLADRAGIERMGERAASVGTRDGSARMLALVHDALADRASHGNPTDAA</sequence>
<comment type="catalytic activity">
    <reaction evidence="10">
        <text>di-trans,octa-cis-undecaprenyl diphospho-N-acetyl-alpha-D-muramoyl-L-alanyl-D-glutamyl-meso-2,6-diaminopimeloyl-D-alanyl-D-alanine + UDP-N-acetyl-alpha-D-glucosamine = di-trans,octa-cis-undecaprenyl diphospho-[N-acetyl-alpha-D-glucosaminyl-(1-&gt;4)]-N-acetyl-alpha-D-muramoyl-L-alanyl-D-glutamyl-meso-2,6-diaminopimeloyl-D-alanyl-D-alanine + UDP + H(+)</text>
        <dbReference type="Rhea" id="RHEA:31227"/>
        <dbReference type="ChEBI" id="CHEBI:15378"/>
        <dbReference type="ChEBI" id="CHEBI:57705"/>
        <dbReference type="ChEBI" id="CHEBI:58223"/>
        <dbReference type="ChEBI" id="CHEBI:61387"/>
        <dbReference type="ChEBI" id="CHEBI:61388"/>
        <dbReference type="EC" id="2.4.1.227"/>
    </reaction>
</comment>
<feature type="binding site" evidence="10">
    <location>
        <begin position="11"/>
        <end position="13"/>
    </location>
    <ligand>
        <name>UDP-N-acetyl-alpha-D-glucosamine</name>
        <dbReference type="ChEBI" id="CHEBI:57705"/>
    </ligand>
</feature>
<evidence type="ECO:0000256" key="10">
    <source>
        <dbReference type="HAMAP-Rule" id="MF_00033"/>
    </source>
</evidence>
<dbReference type="InterPro" id="IPR007235">
    <property type="entry name" value="Glyco_trans_28_C"/>
</dbReference>
<keyword evidence="5 10" id="KW-0133">Cell shape</keyword>
<evidence type="ECO:0000256" key="5">
    <source>
        <dbReference type="ARBA" id="ARBA00022960"/>
    </source>
</evidence>
<accession>A0ABX5AW21</accession>
<protein>
    <recommendedName>
        <fullName evidence="10">UDP-N-acetylglucosamine--N-acetylmuramyl-(pentapeptide) pyrophosphoryl-undecaprenol N-acetylglucosamine transferase</fullName>
        <ecNumber evidence="10">2.4.1.227</ecNumber>
    </recommendedName>
    <alternativeName>
        <fullName evidence="10">Undecaprenyl-PP-MurNAc-pentapeptide-UDPGlcNAc GlcNAc transferase</fullName>
    </alternativeName>
</protein>
<keyword evidence="1 10" id="KW-1003">Cell membrane</keyword>
<keyword evidence="2 10" id="KW-0132">Cell division</keyword>
<evidence type="ECO:0000256" key="8">
    <source>
        <dbReference type="ARBA" id="ARBA00023306"/>
    </source>
</evidence>
<dbReference type="Pfam" id="PF03033">
    <property type="entry name" value="Glyco_transf_28"/>
    <property type="match status" value="1"/>
</dbReference>
<evidence type="ECO:0000256" key="6">
    <source>
        <dbReference type="ARBA" id="ARBA00022984"/>
    </source>
</evidence>
<feature type="domain" description="Glycosyltransferase family 28 N-terminal" evidence="11">
    <location>
        <begin position="5"/>
        <end position="138"/>
    </location>
</feature>
<organism evidence="13 14">
    <name type="scientific">Microterricola pindariensis</name>
    <dbReference type="NCBI Taxonomy" id="478010"/>
    <lineage>
        <taxon>Bacteria</taxon>
        <taxon>Bacillati</taxon>
        <taxon>Actinomycetota</taxon>
        <taxon>Actinomycetes</taxon>
        <taxon>Micrococcales</taxon>
        <taxon>Microbacteriaceae</taxon>
        <taxon>Microterricola</taxon>
    </lineage>
</organism>
<keyword evidence="4 10" id="KW-0808">Transferase</keyword>
<evidence type="ECO:0000256" key="9">
    <source>
        <dbReference type="ARBA" id="ARBA00023316"/>
    </source>
</evidence>
<evidence type="ECO:0000313" key="14">
    <source>
        <dbReference type="Proteomes" id="UP000237755"/>
    </source>
</evidence>
<dbReference type="Pfam" id="PF04101">
    <property type="entry name" value="Glyco_tran_28_C"/>
    <property type="match status" value="1"/>
</dbReference>
<keyword evidence="14" id="KW-1185">Reference proteome</keyword>
<dbReference type="GO" id="GO:0016740">
    <property type="term" value="F:transferase activity"/>
    <property type="evidence" value="ECO:0007669"/>
    <property type="project" value="UniProtKB-KW"/>
</dbReference>
<comment type="caution">
    <text evidence="13">The sequence shown here is derived from an EMBL/GenBank/DDBJ whole genome shotgun (WGS) entry which is preliminary data.</text>
</comment>
<keyword evidence="7 10" id="KW-0472">Membrane</keyword>
<comment type="subcellular location">
    <subcellularLocation>
        <location evidence="10">Cell membrane</location>
        <topology evidence="10">Peripheral membrane protein</topology>
        <orientation evidence="10">Cytoplasmic side</orientation>
    </subcellularLocation>
</comment>
<dbReference type="Proteomes" id="UP000237755">
    <property type="component" value="Unassembled WGS sequence"/>
</dbReference>
<evidence type="ECO:0000256" key="4">
    <source>
        <dbReference type="ARBA" id="ARBA00022679"/>
    </source>
</evidence>
<evidence type="ECO:0000256" key="3">
    <source>
        <dbReference type="ARBA" id="ARBA00022676"/>
    </source>
</evidence>
<evidence type="ECO:0000259" key="11">
    <source>
        <dbReference type="Pfam" id="PF03033"/>
    </source>
</evidence>
<feature type="binding site" evidence="10">
    <location>
        <position position="125"/>
    </location>
    <ligand>
        <name>UDP-N-acetyl-alpha-D-glucosamine</name>
        <dbReference type="ChEBI" id="CHEBI:57705"/>
    </ligand>
</feature>
<evidence type="ECO:0000313" key="13">
    <source>
        <dbReference type="EMBL" id="PPL18623.1"/>
    </source>
</evidence>
<dbReference type="CDD" id="cd03785">
    <property type="entry name" value="GT28_MurG"/>
    <property type="match status" value="1"/>
</dbReference>
<dbReference type="Gene3D" id="3.40.50.2000">
    <property type="entry name" value="Glycogen Phosphorylase B"/>
    <property type="match status" value="2"/>
</dbReference>
<comment type="similarity">
    <text evidence="10">Belongs to the glycosyltransferase 28 family. MurG subfamily.</text>
</comment>
<comment type="pathway">
    <text evidence="10">Cell wall biogenesis; peptidoglycan biosynthesis.</text>
</comment>
<gene>
    <name evidence="10" type="primary">murG</name>
    <name evidence="13" type="ORF">GY24_10415</name>
</gene>
<reference evidence="13 14" key="1">
    <citation type="journal article" date="2008" name="Int. J. Syst. Evol. Microbiol.">
        <title>Leifsonia pindariensis sp. nov., isolated from the Pindari glacier of the Indian Himalayas, and emended description of the genus Leifsonia.</title>
        <authorList>
            <person name="Reddy G.S."/>
            <person name="Prabagaran S.R."/>
            <person name="Shivaji S."/>
        </authorList>
    </citation>
    <scope>NUCLEOTIDE SEQUENCE [LARGE SCALE GENOMIC DNA]</scope>
    <source>
        <strain evidence="13 14">PON 10</strain>
    </source>
</reference>
<dbReference type="EMBL" id="MPZN01000031">
    <property type="protein sequence ID" value="PPL18623.1"/>
    <property type="molecule type" value="Genomic_DNA"/>
</dbReference>
<dbReference type="InterPro" id="IPR004276">
    <property type="entry name" value="GlycoTrans_28_N"/>
</dbReference>
<evidence type="ECO:0000256" key="1">
    <source>
        <dbReference type="ARBA" id="ARBA00022475"/>
    </source>
</evidence>
<evidence type="ECO:0000256" key="2">
    <source>
        <dbReference type="ARBA" id="ARBA00022618"/>
    </source>
</evidence>
<keyword evidence="6 10" id="KW-0573">Peptidoglycan synthesis</keyword>
<feature type="binding site" evidence="10">
    <location>
        <position position="196"/>
    </location>
    <ligand>
        <name>UDP-N-acetyl-alpha-D-glucosamine</name>
        <dbReference type="ChEBI" id="CHEBI:57705"/>
    </ligand>
</feature>
<keyword evidence="8 10" id="KW-0131">Cell cycle</keyword>
<feature type="domain" description="Glycosyl transferase family 28 C-terminal" evidence="12">
    <location>
        <begin position="189"/>
        <end position="344"/>
    </location>
</feature>
<proteinExistence type="inferred from homology"/>
<name>A0ABX5AW21_9MICO</name>